<sequence length="70" mass="7108">MFDVVKRIAGSAPIWAWITMVVCAALLVVGLIVSSNRSAPTSASAAKISAASSAPSAQQSARLAFFEGVA</sequence>
<dbReference type="AlphaFoldDB" id="A0A1H2JTR4"/>
<feature type="transmembrane region" description="Helical" evidence="1">
    <location>
        <begin position="12"/>
        <end position="33"/>
    </location>
</feature>
<name>A0A1H2JTR4_9ACTN</name>
<keyword evidence="1" id="KW-1133">Transmembrane helix</keyword>
<protein>
    <submittedName>
        <fullName evidence="2">Uncharacterized protein</fullName>
    </submittedName>
</protein>
<dbReference type="Proteomes" id="UP000183180">
    <property type="component" value="Unassembled WGS sequence"/>
</dbReference>
<dbReference type="EMBL" id="FNLM01000034">
    <property type="protein sequence ID" value="SDU59742.1"/>
    <property type="molecule type" value="Genomic_DNA"/>
</dbReference>
<gene>
    <name evidence="2" type="ORF">SAMN04488548_1342493</name>
</gene>
<proteinExistence type="predicted"/>
<evidence type="ECO:0000256" key="1">
    <source>
        <dbReference type="SAM" id="Phobius"/>
    </source>
</evidence>
<evidence type="ECO:0000313" key="2">
    <source>
        <dbReference type="EMBL" id="SDU59742.1"/>
    </source>
</evidence>
<organism evidence="2 3">
    <name type="scientific">Gordonia westfalica</name>
    <dbReference type="NCBI Taxonomy" id="158898"/>
    <lineage>
        <taxon>Bacteria</taxon>
        <taxon>Bacillati</taxon>
        <taxon>Actinomycetota</taxon>
        <taxon>Actinomycetes</taxon>
        <taxon>Mycobacteriales</taxon>
        <taxon>Gordoniaceae</taxon>
        <taxon>Gordonia</taxon>
    </lineage>
</organism>
<dbReference type="STRING" id="158898.SAMN04488548_1342493"/>
<accession>A0A1H2JTR4</accession>
<reference evidence="2 3" key="1">
    <citation type="submission" date="2016-10" db="EMBL/GenBank/DDBJ databases">
        <authorList>
            <person name="de Groot N.N."/>
        </authorList>
    </citation>
    <scope>NUCLEOTIDE SEQUENCE [LARGE SCALE GENOMIC DNA]</scope>
    <source>
        <strain evidence="2 3">DSM 44215</strain>
    </source>
</reference>
<evidence type="ECO:0000313" key="3">
    <source>
        <dbReference type="Proteomes" id="UP000183180"/>
    </source>
</evidence>
<keyword evidence="1" id="KW-0472">Membrane</keyword>
<keyword evidence="1" id="KW-0812">Transmembrane</keyword>